<dbReference type="PROSITE" id="PS51721">
    <property type="entry name" value="G_CP"/>
    <property type="match status" value="1"/>
</dbReference>
<evidence type="ECO:0000256" key="3">
    <source>
        <dbReference type="PIRNR" id="PIRNR006230"/>
    </source>
</evidence>
<dbReference type="InterPro" id="IPR016478">
    <property type="entry name" value="GTPase_MTG1"/>
</dbReference>
<keyword evidence="1 3" id="KW-0547">Nucleotide-binding</keyword>
<dbReference type="InterPro" id="IPR023179">
    <property type="entry name" value="GTP-bd_ortho_bundle_sf"/>
</dbReference>
<feature type="domain" description="CP-type G" evidence="5">
    <location>
        <begin position="69"/>
        <end position="233"/>
    </location>
</feature>
<keyword evidence="7" id="KW-1185">Reference proteome</keyword>
<organism evidence="6 7">
    <name type="scientific">Galdieria yellowstonensis</name>
    <dbReference type="NCBI Taxonomy" id="3028027"/>
    <lineage>
        <taxon>Eukaryota</taxon>
        <taxon>Rhodophyta</taxon>
        <taxon>Bangiophyceae</taxon>
        <taxon>Galdieriales</taxon>
        <taxon>Galdieriaceae</taxon>
        <taxon>Galdieria</taxon>
    </lineage>
</organism>
<dbReference type="InterPro" id="IPR006073">
    <property type="entry name" value="GTP-bd"/>
</dbReference>
<feature type="binding site" evidence="4">
    <location>
        <position position="229"/>
    </location>
    <ligand>
        <name>GTP</name>
        <dbReference type="ChEBI" id="CHEBI:37565"/>
    </ligand>
</feature>
<dbReference type="PRINTS" id="PR00326">
    <property type="entry name" value="GTP1OBG"/>
</dbReference>
<dbReference type="GO" id="GO:0005743">
    <property type="term" value="C:mitochondrial inner membrane"/>
    <property type="evidence" value="ECO:0007669"/>
    <property type="project" value="UniProtKB-SubCell"/>
</dbReference>
<dbReference type="Pfam" id="PF01926">
    <property type="entry name" value="MMR_HSR1"/>
    <property type="match status" value="1"/>
</dbReference>
<proteinExistence type="inferred from homology"/>
<accession>A0AAV9I3N5</accession>
<dbReference type="InterPro" id="IPR030378">
    <property type="entry name" value="G_CP_dom"/>
</dbReference>
<dbReference type="GO" id="GO:0003924">
    <property type="term" value="F:GTPase activity"/>
    <property type="evidence" value="ECO:0007669"/>
    <property type="project" value="TreeGrafter"/>
</dbReference>
<gene>
    <name evidence="6" type="ORF">GAYE_PCTG30G0679</name>
</gene>
<evidence type="ECO:0000313" key="6">
    <source>
        <dbReference type="EMBL" id="KAK4522789.1"/>
    </source>
</evidence>
<dbReference type="PIRSF" id="PIRSF006230">
    <property type="entry name" value="MG442"/>
    <property type="match status" value="1"/>
</dbReference>
<dbReference type="PANTHER" id="PTHR45782">
    <property type="entry name" value="MITOCHONDRIAL RIBOSOME-ASSOCIATED GTPASE 1"/>
    <property type="match status" value="1"/>
</dbReference>
<evidence type="ECO:0000256" key="4">
    <source>
        <dbReference type="PIRSR" id="PIRSR006230-1"/>
    </source>
</evidence>
<evidence type="ECO:0000256" key="2">
    <source>
        <dbReference type="ARBA" id="ARBA00023134"/>
    </source>
</evidence>
<name>A0AAV9I3N5_9RHOD</name>
<evidence type="ECO:0000313" key="7">
    <source>
        <dbReference type="Proteomes" id="UP001300502"/>
    </source>
</evidence>
<dbReference type="NCBIfam" id="TIGR03596">
    <property type="entry name" value="GTPase_YlqF"/>
    <property type="match status" value="1"/>
</dbReference>
<dbReference type="InterPro" id="IPR019991">
    <property type="entry name" value="GTP-bd_ribosome_bgen"/>
</dbReference>
<dbReference type="CDD" id="cd01856">
    <property type="entry name" value="YlqF"/>
    <property type="match status" value="1"/>
</dbReference>
<keyword evidence="2 3" id="KW-0342">GTP-binding</keyword>
<evidence type="ECO:0000256" key="1">
    <source>
        <dbReference type="ARBA" id="ARBA00022741"/>
    </source>
</evidence>
<comment type="caution">
    <text evidence="6">The sequence shown here is derived from an EMBL/GenBank/DDBJ whole genome shotgun (WGS) entry which is preliminary data.</text>
</comment>
<evidence type="ECO:0000259" key="5">
    <source>
        <dbReference type="PROSITE" id="PS51721"/>
    </source>
</evidence>
<dbReference type="Proteomes" id="UP001300502">
    <property type="component" value="Unassembled WGS sequence"/>
</dbReference>
<reference evidence="6 7" key="1">
    <citation type="submission" date="2022-07" db="EMBL/GenBank/DDBJ databases">
        <title>Genome-wide signatures of adaptation to extreme environments.</title>
        <authorList>
            <person name="Cho C.H."/>
            <person name="Yoon H.S."/>
        </authorList>
    </citation>
    <scope>NUCLEOTIDE SEQUENCE [LARGE SCALE GENOMIC DNA]</scope>
    <source>
        <strain evidence="6 7">108.79 E11</strain>
    </source>
</reference>
<dbReference type="Gene3D" id="1.10.1580.10">
    <property type="match status" value="1"/>
</dbReference>
<keyword evidence="3" id="KW-0496">Mitochondrion</keyword>
<dbReference type="AlphaFoldDB" id="A0AAV9I3N5"/>
<sequence length="341" mass="38924">MLAAFLSCPIVTWPRGCRYCSLRKTNQVIVTHQSIHHYSWNRKWIASSSEQSHQRPHVQWYPGHIAKAERLLKEKLKLVDVVLEVRDARIPKSTEHPELISWIGEKKRLIVLNRNDMVPPEAITFWIRTMKQQGFQVFDTNAKLGQGIQKLRKALILCGTAINEKRKQKGLLPRSVRSVVIGYPNVGKSALINRLVNRAVAKSQNRPGVTRVFQWIQVSDQFQLLDSPGIIPPKLVSQSCAEKLAFCNDIGSGSYDNQVIASALLDCMRMLRASREKDPSLDSFQERFGVDILKHSGEMLLEIISRKHFSKDKEKAAQKILAEFRQGIWGPLCLEWPETTL</sequence>
<dbReference type="EMBL" id="JANCYU010000008">
    <property type="protein sequence ID" value="KAK4522789.1"/>
    <property type="molecule type" value="Genomic_DNA"/>
</dbReference>
<dbReference type="SUPFAM" id="SSF52540">
    <property type="entry name" value="P-loop containing nucleoside triphosphate hydrolases"/>
    <property type="match status" value="1"/>
</dbReference>
<protein>
    <recommendedName>
        <fullName evidence="3">Mitochondrial GTPase 1</fullName>
    </recommendedName>
</protein>
<dbReference type="InterPro" id="IPR027417">
    <property type="entry name" value="P-loop_NTPase"/>
</dbReference>
<comment type="subcellular location">
    <subcellularLocation>
        <location evidence="3">Mitochondrion inner membrane</location>
        <topology evidence="3">Peripheral membrane protein</topology>
    </subcellularLocation>
</comment>
<dbReference type="GO" id="GO:0005525">
    <property type="term" value="F:GTP binding"/>
    <property type="evidence" value="ECO:0007669"/>
    <property type="project" value="UniProtKB-KW"/>
</dbReference>
<comment type="similarity">
    <text evidence="3">Belongs to the TRAFAC class YlqF/YawG GTPase family. MTG1 subfamily.</text>
</comment>
<dbReference type="Gene3D" id="3.40.50.300">
    <property type="entry name" value="P-loop containing nucleotide triphosphate hydrolases"/>
    <property type="match status" value="1"/>
</dbReference>
<dbReference type="PANTHER" id="PTHR45782:SF5">
    <property type="entry name" value="DAR GTPASE 3, CHLOROPLASTIC"/>
    <property type="match status" value="1"/>
</dbReference>
<dbReference type="GO" id="GO:0032543">
    <property type="term" value="P:mitochondrial translation"/>
    <property type="evidence" value="ECO:0007669"/>
    <property type="project" value="TreeGrafter"/>
</dbReference>
<feature type="binding site" evidence="4">
    <location>
        <begin position="113"/>
        <end position="116"/>
    </location>
    <ligand>
        <name>GTP</name>
        <dbReference type="ChEBI" id="CHEBI:37565"/>
    </ligand>
</feature>